<sequence>MIFTKVTNNITLLDPYTLRQCFLDTDQYWKHSFKSLLGSRQLVEYDGFNVEIVSPEFIVGCSTCVLTDVEVAYITDYGKLFYTRTHQGHILKPGDRALGYDLYGADSNDIELDKYGGLVIHGAILIKKSYEEKCQKKRGKTRSWKLKSLDMELDEYKGRAHYEKMESGSEEFLRDLEENPELRFNLSLYGNRDYQPSEMVAVYDEDDVPSVPLE</sequence>
<name>A0A6P5ZDR4_DURZI</name>
<evidence type="ECO:0000313" key="3">
    <source>
        <dbReference type="RefSeq" id="XP_022750637.1"/>
    </source>
</evidence>
<proteinExistence type="predicted"/>
<dbReference type="Pfam" id="PF21192">
    <property type="entry name" value="OB_NMD3"/>
    <property type="match status" value="1"/>
</dbReference>
<evidence type="ECO:0000313" key="2">
    <source>
        <dbReference type="Proteomes" id="UP000515121"/>
    </source>
</evidence>
<gene>
    <name evidence="3" type="primary">LOC111299612</name>
</gene>
<reference evidence="3" key="1">
    <citation type="submission" date="2025-08" db="UniProtKB">
        <authorList>
            <consortium name="RefSeq"/>
        </authorList>
    </citation>
    <scope>IDENTIFICATION</scope>
    <source>
        <tissue evidence="3">Fruit stalk</tissue>
    </source>
</reference>
<organism evidence="2 3">
    <name type="scientific">Durio zibethinus</name>
    <name type="common">Durian</name>
    <dbReference type="NCBI Taxonomy" id="66656"/>
    <lineage>
        <taxon>Eukaryota</taxon>
        <taxon>Viridiplantae</taxon>
        <taxon>Streptophyta</taxon>
        <taxon>Embryophyta</taxon>
        <taxon>Tracheophyta</taxon>
        <taxon>Spermatophyta</taxon>
        <taxon>Magnoliopsida</taxon>
        <taxon>eudicotyledons</taxon>
        <taxon>Gunneridae</taxon>
        <taxon>Pentapetalae</taxon>
        <taxon>rosids</taxon>
        <taxon>malvids</taxon>
        <taxon>Malvales</taxon>
        <taxon>Malvaceae</taxon>
        <taxon>Helicteroideae</taxon>
        <taxon>Durio</taxon>
    </lineage>
</organism>
<dbReference type="OrthoDB" id="1692541at2759"/>
<dbReference type="RefSeq" id="XP_022750637.1">
    <property type="nucleotide sequence ID" value="XM_022894902.1"/>
</dbReference>
<feature type="domain" description="60S ribosomal export protein NMD3 OB-fold" evidence="1">
    <location>
        <begin position="42"/>
        <end position="128"/>
    </location>
</feature>
<dbReference type="GeneID" id="111299612"/>
<dbReference type="PANTHER" id="PTHR12746:SF2">
    <property type="entry name" value="60S RIBOSOMAL EXPORT PROTEIN NMD3"/>
    <property type="match status" value="1"/>
</dbReference>
<dbReference type="GO" id="GO:0043023">
    <property type="term" value="F:ribosomal large subunit binding"/>
    <property type="evidence" value="ECO:0007669"/>
    <property type="project" value="InterPro"/>
</dbReference>
<dbReference type="GO" id="GO:0005737">
    <property type="term" value="C:cytoplasm"/>
    <property type="evidence" value="ECO:0007669"/>
    <property type="project" value="TreeGrafter"/>
</dbReference>
<dbReference type="GO" id="GO:0005634">
    <property type="term" value="C:nucleus"/>
    <property type="evidence" value="ECO:0007669"/>
    <property type="project" value="TreeGrafter"/>
</dbReference>
<dbReference type="Proteomes" id="UP000515121">
    <property type="component" value="Unplaced"/>
</dbReference>
<protein>
    <submittedName>
        <fullName evidence="3">60S ribosomal export protein NMD3-like isoform X1</fullName>
    </submittedName>
</protein>
<evidence type="ECO:0000259" key="1">
    <source>
        <dbReference type="Pfam" id="PF21192"/>
    </source>
</evidence>
<dbReference type="InterPro" id="IPR039768">
    <property type="entry name" value="Nmd3"/>
</dbReference>
<keyword evidence="2" id="KW-1185">Reference proteome</keyword>
<dbReference type="GO" id="GO:0000055">
    <property type="term" value="P:ribosomal large subunit export from nucleus"/>
    <property type="evidence" value="ECO:0007669"/>
    <property type="project" value="TreeGrafter"/>
</dbReference>
<dbReference type="InterPro" id="IPR048898">
    <property type="entry name" value="OB_NMD3"/>
</dbReference>
<dbReference type="KEGG" id="dzi:111299612"/>
<accession>A0A6P5ZDR4</accession>
<dbReference type="PANTHER" id="PTHR12746">
    <property type="entry name" value="NONSENSE-MEDIATED MRNA DECAY PROTEIN 3"/>
    <property type="match status" value="1"/>
</dbReference>
<dbReference type="AlphaFoldDB" id="A0A6P5ZDR4"/>